<dbReference type="SMART" id="SM00327">
    <property type="entry name" value="VWA"/>
    <property type="match status" value="1"/>
</dbReference>
<evidence type="ECO:0000259" key="1">
    <source>
        <dbReference type="PROSITE" id="PS50234"/>
    </source>
</evidence>
<dbReference type="SUPFAM" id="SSF53300">
    <property type="entry name" value="vWA-like"/>
    <property type="match status" value="1"/>
</dbReference>
<evidence type="ECO:0000313" key="2">
    <source>
        <dbReference type="Proteomes" id="UP000887566"/>
    </source>
</evidence>
<dbReference type="WBParaSite" id="PSAMB.scaffold2772size21358.g19173.t1">
    <property type="protein sequence ID" value="PSAMB.scaffold2772size21358.g19173.t1"/>
    <property type="gene ID" value="PSAMB.scaffold2772size21358.g19173"/>
</dbReference>
<keyword evidence="2" id="KW-1185">Reference proteome</keyword>
<name>A0A914VXJ8_9BILA</name>
<accession>A0A914VXJ8</accession>
<dbReference type="Proteomes" id="UP000887566">
    <property type="component" value="Unplaced"/>
</dbReference>
<dbReference type="PANTHER" id="PTHR24020">
    <property type="entry name" value="COLLAGEN ALPHA"/>
    <property type="match status" value="1"/>
</dbReference>
<dbReference type="PRINTS" id="PR00453">
    <property type="entry name" value="VWFADOMAIN"/>
</dbReference>
<protein>
    <submittedName>
        <fullName evidence="3">VWFA domain-containing protein</fullName>
    </submittedName>
</protein>
<feature type="domain" description="VWFA" evidence="1">
    <location>
        <begin position="226"/>
        <end position="399"/>
    </location>
</feature>
<dbReference type="InterPro" id="IPR002035">
    <property type="entry name" value="VWF_A"/>
</dbReference>
<dbReference type="Gene3D" id="3.40.50.410">
    <property type="entry name" value="von Willebrand factor, type A domain"/>
    <property type="match status" value="1"/>
</dbReference>
<organism evidence="2 3">
    <name type="scientific">Plectus sambesii</name>
    <dbReference type="NCBI Taxonomy" id="2011161"/>
    <lineage>
        <taxon>Eukaryota</taxon>
        <taxon>Metazoa</taxon>
        <taxon>Ecdysozoa</taxon>
        <taxon>Nematoda</taxon>
        <taxon>Chromadorea</taxon>
        <taxon>Plectida</taxon>
        <taxon>Plectina</taxon>
        <taxon>Plectoidea</taxon>
        <taxon>Plectidae</taxon>
        <taxon>Plectus</taxon>
    </lineage>
</organism>
<dbReference type="InterPro" id="IPR036465">
    <property type="entry name" value="vWFA_dom_sf"/>
</dbReference>
<evidence type="ECO:0000313" key="3">
    <source>
        <dbReference type="WBParaSite" id="PSAMB.scaffold2772size21358.g19173.t1"/>
    </source>
</evidence>
<dbReference type="CDD" id="cd01450">
    <property type="entry name" value="vWFA_subfamily_ECM"/>
    <property type="match status" value="1"/>
</dbReference>
<dbReference type="Pfam" id="PF00092">
    <property type="entry name" value="VWA"/>
    <property type="match status" value="1"/>
</dbReference>
<dbReference type="AlphaFoldDB" id="A0A914VXJ8"/>
<dbReference type="PANTHER" id="PTHR24020:SF84">
    <property type="entry name" value="VWFA DOMAIN-CONTAINING PROTEIN"/>
    <property type="match status" value="1"/>
</dbReference>
<dbReference type="PROSITE" id="PS50234">
    <property type="entry name" value="VWFA"/>
    <property type="match status" value="1"/>
</dbReference>
<reference evidence="3" key="1">
    <citation type="submission" date="2022-11" db="UniProtKB">
        <authorList>
            <consortium name="WormBaseParasite"/>
        </authorList>
    </citation>
    <scope>IDENTIFICATION</scope>
</reference>
<sequence>FRALNLTLSTLQSTGRSDAKKVVIIVSADEPSDSCDFPSQALYATSTMVYSLAITTGLTDSTATKMCGGRAGNIVRVATWTALSTFSATTVTDKIDCQPPPTPSGCDRAFHFGTGVHATFAGGMTTGLAPLNSTVTLSCNGPIFIPIPSLMLNGSCIYDPVTFNFVWKIQSSGPYCKIDPKFGCPRNLSTAIFGPGSVVEYSTGSTVIKKPTNTGTGSSCSLSAVDLAFVVDQSGSIQASNWPKVIKFLKDFTDQLTIGTASTESQVGCVKFNQEGELEFHLNDYTTATTLKDELDLSYDGGYTNIEDGLFVAINEVFDSAEGDRPDVPNVIILLTDGKDDSDCESMYNLAQSKNIDILAIGIGDGVDKEQLKKCVGGDESKIFTVDNFDGLDELTTSICTNITKSSNATEVAPVGTNITITCQGPAYVKNDNADDGFYTCEFIDPDRFEWSGLDPEDPADEPFCKLVETQGCPRNITAILFGDGAKITYSDGKTDPTVLVELGGTVKITCDGPAYTVDREGPSAILRCLVDNGEYYWLGLDSHYDFSEAFCKLDETLGCPSNITSLFGDHVDFHFNVPGGIIKHFLALNTTVDISCMGPAYYGGSFTITCEIVDGDYEWKDIDEAINGVDCKLNTTFGCPSDIKNWFDEDVVSIHFDFDGIIGDFFDEGVIGEIGCLGPVYFGASFQITCKVIEGHYEWEGLDIAKNITCERNITFGCPSDIKSWFDIDIVSIHFDFDGEIGDFFDEGVTAEIGCLGPVYFGASLTITCKVIEGHYEWEGLDEAKNITCERNTTFGCPSDIKNWFDMDGAFIHFDFDGEIGDFFDEGVTAEIGCMGPLYFGASFTITCKVIEGHYEWFGLDEAKNITCERNNTSGCPSDIKNWFDMDGAFIHFDFDGEIGDFFDEGVTAEIGCMGPVYFGASFTITCKVIEGHFEWFGLDEAKNITCERNTTFGCPSDIKNWFDEDGAFIHFDFDGEIGDFFDEGVSAEIGCLGPAYIGAHFTITCKVIDGHYEWFGLDEAVNGTHCELDENVGCSRNISEEIFGAGAVVKFSDNGVGDVCDEGVDMIVSCDGPKFIPVNGTASVSFTCTMDGKGGYVWFGLAEAEADFPFCECACYCPAL</sequence>
<dbReference type="InterPro" id="IPR050525">
    <property type="entry name" value="ECM_Assembly_Org"/>
</dbReference>
<proteinExistence type="predicted"/>